<keyword evidence="6" id="KW-0812">Transmembrane</keyword>
<dbReference type="InterPro" id="IPR045584">
    <property type="entry name" value="Pilin-like"/>
</dbReference>
<evidence type="ECO:0000256" key="3">
    <source>
        <dbReference type="ARBA" id="ARBA00022475"/>
    </source>
</evidence>
<evidence type="ECO:0000256" key="6">
    <source>
        <dbReference type="ARBA" id="ARBA00022692"/>
    </source>
</evidence>
<dbReference type="InterPro" id="IPR022346">
    <property type="entry name" value="T2SS_GspH"/>
</dbReference>
<evidence type="ECO:0000256" key="4">
    <source>
        <dbReference type="ARBA" id="ARBA00022481"/>
    </source>
</evidence>
<keyword evidence="5" id="KW-0997">Cell inner membrane</keyword>
<accession>A0A370U806</accession>
<dbReference type="RefSeq" id="WP_115468411.1">
    <property type="nucleotide sequence ID" value="NZ_QKRA01000005.1"/>
</dbReference>
<evidence type="ECO:0000256" key="5">
    <source>
        <dbReference type="ARBA" id="ARBA00022519"/>
    </source>
</evidence>
<gene>
    <name evidence="12" type="ORF">DN730_12140</name>
</gene>
<evidence type="ECO:0000259" key="11">
    <source>
        <dbReference type="Pfam" id="PF12019"/>
    </source>
</evidence>
<proteinExistence type="inferred from homology"/>
<protein>
    <recommendedName>
        <fullName evidence="2">Type II secretion system protein H</fullName>
    </recommendedName>
    <alternativeName>
        <fullName evidence="10">General secretion pathway protein H</fullName>
    </alternativeName>
</protein>
<dbReference type="InterPro" id="IPR012902">
    <property type="entry name" value="N_methyl_site"/>
</dbReference>
<comment type="similarity">
    <text evidence="9">Belongs to the GSP H family.</text>
</comment>
<dbReference type="EMBL" id="QKRA01000005">
    <property type="protein sequence ID" value="RDL43926.1"/>
    <property type="molecule type" value="Genomic_DNA"/>
</dbReference>
<comment type="subcellular location">
    <subcellularLocation>
        <location evidence="1">Cell inner membrane</location>
        <topology evidence="1">Single-pass membrane protein</topology>
    </subcellularLocation>
</comment>
<feature type="domain" description="General secretion pathway GspH" evidence="11">
    <location>
        <begin position="50"/>
        <end position="155"/>
    </location>
</feature>
<dbReference type="Pfam" id="PF07963">
    <property type="entry name" value="N_methyl"/>
    <property type="match status" value="1"/>
</dbReference>
<keyword evidence="7" id="KW-1133">Transmembrane helix</keyword>
<dbReference type="GO" id="GO:0015628">
    <property type="term" value="P:protein secretion by the type II secretion system"/>
    <property type="evidence" value="ECO:0007669"/>
    <property type="project" value="InterPro"/>
</dbReference>
<sequence length="170" mass="18894">MYLSLRGGFSLPEVLLVMAILSTLAASSFSSQVYQSYQRWHQSNALADDTETLLALIARARSLSISSGDPVYLCGGENCNGKWSSLAFLSDGDASSNAFFSVSFSHDVTIRWQGFPLSRDYIVFLPSGLSSYQNGSFYLCREYTKTKRIIINQSGRAYLDRKEYGENLCS</sequence>
<keyword evidence="8" id="KW-0472">Membrane</keyword>
<evidence type="ECO:0000256" key="2">
    <source>
        <dbReference type="ARBA" id="ARBA00021549"/>
    </source>
</evidence>
<dbReference type="Gene3D" id="3.55.40.10">
    <property type="entry name" value="minor pseudopilin epsh domain"/>
    <property type="match status" value="1"/>
</dbReference>
<evidence type="ECO:0000313" key="13">
    <source>
        <dbReference type="Proteomes" id="UP000254326"/>
    </source>
</evidence>
<dbReference type="OrthoDB" id="6078078at2"/>
<dbReference type="NCBIfam" id="TIGR02532">
    <property type="entry name" value="IV_pilin_GFxxxE"/>
    <property type="match status" value="1"/>
</dbReference>
<comment type="caution">
    <text evidence="12">The sequence shown here is derived from an EMBL/GenBank/DDBJ whole genome shotgun (WGS) entry which is preliminary data.</text>
</comment>
<evidence type="ECO:0000313" key="12">
    <source>
        <dbReference type="EMBL" id="RDL43926.1"/>
    </source>
</evidence>
<dbReference type="Pfam" id="PF12019">
    <property type="entry name" value="GspH"/>
    <property type="match status" value="1"/>
</dbReference>
<keyword evidence="4" id="KW-0488">Methylation</keyword>
<evidence type="ECO:0000256" key="8">
    <source>
        <dbReference type="ARBA" id="ARBA00023136"/>
    </source>
</evidence>
<dbReference type="GO" id="GO:0005886">
    <property type="term" value="C:plasma membrane"/>
    <property type="evidence" value="ECO:0007669"/>
    <property type="project" value="UniProtKB-SubCell"/>
</dbReference>
<dbReference type="AlphaFoldDB" id="A0A370U806"/>
<name>A0A370U806_9GAMM</name>
<evidence type="ECO:0000256" key="1">
    <source>
        <dbReference type="ARBA" id="ARBA00004377"/>
    </source>
</evidence>
<dbReference type="PROSITE" id="PS00409">
    <property type="entry name" value="PROKAR_NTER_METHYL"/>
    <property type="match status" value="1"/>
</dbReference>
<dbReference type="Proteomes" id="UP000254326">
    <property type="component" value="Unassembled WGS sequence"/>
</dbReference>
<evidence type="ECO:0000256" key="7">
    <source>
        <dbReference type="ARBA" id="ARBA00022989"/>
    </source>
</evidence>
<dbReference type="GO" id="GO:0015627">
    <property type="term" value="C:type II protein secretion system complex"/>
    <property type="evidence" value="ECO:0007669"/>
    <property type="project" value="InterPro"/>
</dbReference>
<keyword evidence="3" id="KW-1003">Cell membrane</keyword>
<organism evidence="12 13">
    <name type="scientific">Marinomonas piezotolerans</name>
    <dbReference type="NCBI Taxonomy" id="2213058"/>
    <lineage>
        <taxon>Bacteria</taxon>
        <taxon>Pseudomonadati</taxon>
        <taxon>Pseudomonadota</taxon>
        <taxon>Gammaproteobacteria</taxon>
        <taxon>Oceanospirillales</taxon>
        <taxon>Oceanospirillaceae</taxon>
        <taxon>Marinomonas</taxon>
    </lineage>
</organism>
<evidence type="ECO:0000256" key="9">
    <source>
        <dbReference type="ARBA" id="ARBA00025772"/>
    </source>
</evidence>
<reference evidence="12 13" key="1">
    <citation type="submission" date="2018-06" db="EMBL/GenBank/DDBJ databases">
        <title>Marinomonas sp. YLB-05 draft genome sequence.</title>
        <authorList>
            <person name="Yu L."/>
            <person name="Tang X."/>
        </authorList>
    </citation>
    <scope>NUCLEOTIDE SEQUENCE [LARGE SCALE GENOMIC DNA]</scope>
    <source>
        <strain evidence="12 13">YLB-05</strain>
    </source>
</reference>
<keyword evidence="13" id="KW-1185">Reference proteome</keyword>
<evidence type="ECO:0000256" key="10">
    <source>
        <dbReference type="ARBA" id="ARBA00030775"/>
    </source>
</evidence>
<dbReference type="SUPFAM" id="SSF54523">
    <property type="entry name" value="Pili subunits"/>
    <property type="match status" value="1"/>
</dbReference>